<reference evidence="1" key="1">
    <citation type="submission" date="2021-01" db="EMBL/GenBank/DDBJ databases">
        <authorList>
            <person name="Corre E."/>
            <person name="Pelletier E."/>
            <person name="Niang G."/>
            <person name="Scheremetjew M."/>
            <person name="Finn R."/>
            <person name="Kale V."/>
            <person name="Holt S."/>
            <person name="Cochrane G."/>
            <person name="Meng A."/>
            <person name="Brown T."/>
            <person name="Cohen L."/>
        </authorList>
    </citation>
    <scope>NUCLEOTIDE SEQUENCE</scope>
    <source>
        <strain evidence="1">CCMP2084</strain>
    </source>
</reference>
<evidence type="ECO:0000313" key="1">
    <source>
        <dbReference type="EMBL" id="CAD9819201.1"/>
    </source>
</evidence>
<dbReference type="AlphaFoldDB" id="A0A7S2XP19"/>
<gene>
    <name evidence="1" type="ORF">ASEP1449_LOCUS11033</name>
</gene>
<name>A0A7S2XP19_9STRA</name>
<accession>A0A7S2XP19</accession>
<protein>
    <submittedName>
        <fullName evidence="1">Uncharacterized protein</fullName>
    </submittedName>
</protein>
<dbReference type="EMBL" id="HBHQ01016514">
    <property type="protein sequence ID" value="CAD9819201.1"/>
    <property type="molecule type" value="Transcribed_RNA"/>
</dbReference>
<proteinExistence type="predicted"/>
<organism evidence="1">
    <name type="scientific">Attheya septentrionalis</name>
    <dbReference type="NCBI Taxonomy" id="420275"/>
    <lineage>
        <taxon>Eukaryota</taxon>
        <taxon>Sar</taxon>
        <taxon>Stramenopiles</taxon>
        <taxon>Ochrophyta</taxon>
        <taxon>Bacillariophyta</taxon>
        <taxon>Coscinodiscophyceae</taxon>
        <taxon>Chaetocerotophycidae</taxon>
        <taxon>Chaetocerotales</taxon>
        <taxon>Attheyaceae</taxon>
        <taxon>Attheya</taxon>
    </lineage>
</organism>
<sequence length="109" mass="11788">MAFLNIYFMSVTIKVTHADRSPLKYSAPENISRMSVMAEVFEVLMSPSTDAAWSSSSPSHRLTAVRILLLSIGVAGDGGNHDERKDGDDEQVDNCLSSTACSAGRSQHL</sequence>